<dbReference type="GO" id="GO:0003723">
    <property type="term" value="F:RNA binding"/>
    <property type="evidence" value="ECO:0007669"/>
    <property type="project" value="UniProtKB-UniRule"/>
</dbReference>
<dbReference type="SMART" id="SM00360">
    <property type="entry name" value="RRM"/>
    <property type="match status" value="1"/>
</dbReference>
<feature type="coiled-coil region" evidence="2">
    <location>
        <begin position="252"/>
        <end position="293"/>
    </location>
</feature>
<dbReference type="Pfam" id="PF00076">
    <property type="entry name" value="RRM_1"/>
    <property type="match status" value="1"/>
</dbReference>
<dbReference type="PANTHER" id="PTHR21228:SF40">
    <property type="entry name" value="LD45607P"/>
    <property type="match status" value="1"/>
</dbReference>
<dbReference type="GO" id="GO:0000963">
    <property type="term" value="P:mitochondrial RNA processing"/>
    <property type="evidence" value="ECO:0007669"/>
    <property type="project" value="TreeGrafter"/>
</dbReference>
<dbReference type="GO" id="GO:0035770">
    <property type="term" value="C:ribonucleoprotein granule"/>
    <property type="evidence" value="ECO:0007669"/>
    <property type="project" value="TreeGrafter"/>
</dbReference>
<dbReference type="Proteomes" id="UP000649617">
    <property type="component" value="Unassembled WGS sequence"/>
</dbReference>
<protein>
    <submittedName>
        <fullName evidence="6">AL1 protein</fullName>
    </submittedName>
</protein>
<feature type="region of interest" description="Disordered" evidence="3">
    <location>
        <begin position="24"/>
        <end position="43"/>
    </location>
</feature>
<dbReference type="OrthoDB" id="385235at2759"/>
<reference evidence="6" key="1">
    <citation type="submission" date="2021-02" db="EMBL/GenBank/DDBJ databases">
        <authorList>
            <person name="Dougan E. K."/>
            <person name="Rhodes N."/>
            <person name="Thang M."/>
            <person name="Chan C."/>
        </authorList>
    </citation>
    <scope>NUCLEOTIDE SEQUENCE</scope>
</reference>
<evidence type="ECO:0000313" key="6">
    <source>
        <dbReference type="EMBL" id="CAE7241350.1"/>
    </source>
</evidence>
<dbReference type="Pfam" id="PF08373">
    <property type="entry name" value="RAP"/>
    <property type="match status" value="1"/>
</dbReference>
<feature type="compositionally biased region" description="Acidic residues" evidence="3">
    <location>
        <begin position="399"/>
        <end position="411"/>
    </location>
</feature>
<evidence type="ECO:0000256" key="2">
    <source>
        <dbReference type="SAM" id="Coils"/>
    </source>
</evidence>
<feature type="region of interest" description="Disordered" evidence="3">
    <location>
        <begin position="370"/>
        <end position="427"/>
    </location>
</feature>
<feature type="region of interest" description="Disordered" evidence="3">
    <location>
        <begin position="1606"/>
        <end position="1625"/>
    </location>
</feature>
<dbReference type="InterPro" id="IPR035979">
    <property type="entry name" value="RBD_domain_sf"/>
</dbReference>
<dbReference type="Gene3D" id="3.30.70.330">
    <property type="match status" value="1"/>
</dbReference>
<evidence type="ECO:0000313" key="7">
    <source>
        <dbReference type="Proteomes" id="UP000649617"/>
    </source>
</evidence>
<dbReference type="GO" id="GO:0005759">
    <property type="term" value="C:mitochondrial matrix"/>
    <property type="evidence" value="ECO:0007669"/>
    <property type="project" value="TreeGrafter"/>
</dbReference>
<feature type="compositionally biased region" description="Acidic residues" evidence="3">
    <location>
        <begin position="504"/>
        <end position="517"/>
    </location>
</feature>
<dbReference type="GO" id="GO:0044528">
    <property type="term" value="P:regulation of mitochondrial mRNA stability"/>
    <property type="evidence" value="ECO:0007669"/>
    <property type="project" value="TreeGrafter"/>
</dbReference>
<dbReference type="PANTHER" id="PTHR21228">
    <property type="entry name" value="FAST LEU-RICH DOMAIN-CONTAINING"/>
    <property type="match status" value="1"/>
</dbReference>
<organism evidence="6 7">
    <name type="scientific">Symbiodinium pilosum</name>
    <name type="common">Dinoflagellate</name>
    <dbReference type="NCBI Taxonomy" id="2952"/>
    <lineage>
        <taxon>Eukaryota</taxon>
        <taxon>Sar</taxon>
        <taxon>Alveolata</taxon>
        <taxon>Dinophyceae</taxon>
        <taxon>Suessiales</taxon>
        <taxon>Symbiodiniaceae</taxon>
        <taxon>Symbiodinium</taxon>
    </lineage>
</organism>
<name>A0A812L771_SYMPI</name>
<feature type="region of interest" description="Disordered" evidence="3">
    <location>
        <begin position="492"/>
        <end position="529"/>
    </location>
</feature>
<evidence type="ECO:0000259" key="4">
    <source>
        <dbReference type="PROSITE" id="PS50102"/>
    </source>
</evidence>
<dbReference type="InterPro" id="IPR012677">
    <property type="entry name" value="Nucleotide-bd_a/b_plait_sf"/>
</dbReference>
<feature type="domain" description="RAP" evidence="5">
    <location>
        <begin position="1327"/>
        <end position="1385"/>
    </location>
</feature>
<dbReference type="InterPro" id="IPR058917">
    <property type="entry name" value="RESC6_dom"/>
</dbReference>
<keyword evidence="2" id="KW-0175">Coiled coil</keyword>
<dbReference type="PROSITE" id="PS51286">
    <property type="entry name" value="RAP"/>
    <property type="match status" value="1"/>
</dbReference>
<dbReference type="InterPro" id="IPR050870">
    <property type="entry name" value="FAST_kinase"/>
</dbReference>
<feature type="compositionally biased region" description="Basic and acidic residues" evidence="3">
    <location>
        <begin position="34"/>
        <end position="43"/>
    </location>
</feature>
<keyword evidence="7" id="KW-1185">Reference proteome</keyword>
<feature type="region of interest" description="Disordered" evidence="3">
    <location>
        <begin position="1632"/>
        <end position="1663"/>
    </location>
</feature>
<dbReference type="CDD" id="cd00590">
    <property type="entry name" value="RRM_SF"/>
    <property type="match status" value="1"/>
</dbReference>
<dbReference type="InterPro" id="IPR013584">
    <property type="entry name" value="RAP"/>
</dbReference>
<feature type="compositionally biased region" description="Basic and acidic residues" evidence="3">
    <location>
        <begin position="518"/>
        <end position="529"/>
    </location>
</feature>
<dbReference type="InterPro" id="IPR000504">
    <property type="entry name" value="RRM_dom"/>
</dbReference>
<feature type="domain" description="RRM" evidence="4">
    <location>
        <begin position="1737"/>
        <end position="1810"/>
    </location>
</feature>
<evidence type="ECO:0000259" key="5">
    <source>
        <dbReference type="PROSITE" id="PS51286"/>
    </source>
</evidence>
<comment type="caution">
    <text evidence="6">The sequence shown here is derived from an EMBL/GenBank/DDBJ whole genome shotgun (WGS) entry which is preliminary data.</text>
</comment>
<proteinExistence type="predicted"/>
<keyword evidence="1" id="KW-0694">RNA-binding</keyword>
<evidence type="ECO:0000256" key="3">
    <source>
        <dbReference type="SAM" id="MobiDB-lite"/>
    </source>
</evidence>
<evidence type="ECO:0000256" key="1">
    <source>
        <dbReference type="PROSITE-ProRule" id="PRU00176"/>
    </source>
</evidence>
<dbReference type="Pfam" id="PF26188">
    <property type="entry name" value="RESC6"/>
    <property type="match status" value="1"/>
</dbReference>
<feature type="region of interest" description="Disordered" evidence="3">
    <location>
        <begin position="1864"/>
        <end position="1896"/>
    </location>
</feature>
<accession>A0A812L771</accession>
<dbReference type="SMART" id="SM00952">
    <property type="entry name" value="RAP"/>
    <property type="match status" value="1"/>
</dbReference>
<dbReference type="SUPFAM" id="SSF54928">
    <property type="entry name" value="RNA-binding domain, RBD"/>
    <property type="match status" value="1"/>
</dbReference>
<dbReference type="PROSITE" id="PS50102">
    <property type="entry name" value="RRM"/>
    <property type="match status" value="1"/>
</dbReference>
<dbReference type="EMBL" id="CAJNIZ010005380">
    <property type="protein sequence ID" value="CAE7241350.1"/>
    <property type="molecule type" value="Genomic_DNA"/>
</dbReference>
<sequence length="1896" mass="213740">MDLAQSHIEKDSQNLKEEWQQVTEAIDQQTTEDAAERDRAAKERAALDEEIQELERRLAQKLEQRKTLTEVIDSCDIRISCIRSKFEKQLGRLEGKQKRLEEAQKEVEVDSQQVCQMEAELQKDREALREQELQHQQQMRDIRRASRELQKQRCFLSGIIQRRVVWQRLMEPHRESLHEARQKWEETTQRCMELSTSSASQEAAAAKLRSQIDATVEVLPSLEAEKKLAVASRSFKEAGRLTEEIRRREEGKKKIEAELESLQAGLATAREELASCRRNEQDAQEELLRVEGKCAIEELRVLRHQVRDLEDLCKSSSLSATARQLYVQEVSVLKHQQAHLAKKYSIEEESLEDIPKETIEVLQDGEVLDQPASDSDMSEPDQVPNGNSEPRGIHSAEGLCEEEDRNAESEEQNPLNTQAEGGDLNPNDVSERVAVAESAIEDFKAKIEALEPEIEKACEVENFDLAEDLESERKTLTQKLEDAQQELTLLRGLLSETDGPEKEEPQEEDKEPPEVEGELQKEDEAETRNEVRAAAGMACAQPFLHAFAKARGYISCVSSRTLRHITVIPLDWTSPDILSKPQTGVLQRWAQTHEDPVHAVAMLNDLPIAEKDVFKSRAGFLRSLRAMHWLHLAGAPAEELLQSWRLLESMSGDEVRCLLPCDIAETFLLLAGCCRPSTELVRHLNKQCRFLSRSFAADEVAQVLRAYGKLRFRSVQTVRLLTHRFGALLRDPDTHMDVKGSHMACVAGTYALLGIPWQTRDPFLPRELSMVSNAFAKIRAGPWAMPLLKAISARTMPQIDSYNEQDISNTLNAFAQLRARDPVLFDGAAIALLNNISSFAPQGLSLVAHAYAKLQFKHDALLDKIAATSIRLMDRFKPVHLGNLGYAFGRLQIQNKQLTLCLADEVIYRGTIGKSLQHTSDLYRFPLSPLERLAQAFARLSVQDQRLYFVLFDMTRQRVREFVGREEMKDKTGELPGAPTTADEPGFVVAPDGHVPSLSGHGLCILLSAFARSQSNFHSLVRWVPRQVTALQGQCSTFQLCNIFNSCSRLGIVNSPMYTELLSFAKSRVPQMSPRALAMLLRGMARAKVSDRNVIRSAVKVISAKLVELDVVDACALFVGCAEMNYRDARFIRLLASVVRARLSEISGSQLTTAFACYAHLRIQHYSWFDAILFELFQRQHELSEKDASNIAYGMLLLGAVGWHEQLARKEDAPCYPFDTHSGVLYSMLAISNEHRKELNYPAIYQLQIVELYLRLLEPSVYDSMRQELKSFLAKSRKVNVVVDDYMQNSSRLHRRISQWFTRVGLHHRSEVFLGPFMLDMVIGDRVVVEIDGPSHFYRDTNTRTASSLLKHILLSAMGFHVRHLPYQEWQQCGTAVKRTMYCSAFWKDVMSASGLTDPAGSSDARVPELVDILDLVLNWQSGQGPHPSVALMGRQLEPKRCEQGLPAFYDVDASQLGDISSHSEMSRSKFDVDQERNGTRSEQELLEAHAEAEAALEDDRQHSISSILRVRLDSRQQLVQEGRTDVSSIIPRSRRKVIRHSSAGIFDVDALEENTDDSSDEELEVRTQIALSGFQFWDLEPPPCQLPQPSSNQDMLNDRLARAEVRSVQERPSRGGKGVRAVVPARPEPADSFLVRGRGSRMYGGSVASPSGGLSLGSDRISAGSNPRASAFARAFDVEEQNPGPVRRVRGRRDGPYELMVEVDADYNGFPRYSQYDWDEPDWEHDQFEGPQTVGSAIFVRNLPPGVEGHQLKHLFEEAGQIANIQVDQGPLPTATIGYVRQGVAFDAAEMFHGRWLLGQELKVTVKAGDMMSTPARKVDDDFWRDELREMRQKGHLMRNDPWLMTQFEGQEARWVNWVPAKGKGKRKGPVKGDAYLSGKGSAPGGMRSALAWDD</sequence>
<gene>
    <name evidence="6" type="primary">AL1</name>
    <name evidence="6" type="ORF">SPIL2461_LOCUS4171</name>
</gene>